<sequence length="409" mass="41814">MKNLGLVVLSGIALLQGVTAACCRGNRCLKAVVSADQDGLDDCAANLVVTATLPARALTETITVVETAVATALFTEELTETAATETLLFTETTTITASQTDIVSEIVTVVVTTTDIQEAATTVTSTSTNYQAGVTLKARQTASALPLPDYASAACAGWDQYVNACKCAGFETTTVTVPAAVETVTVTADKAVTTTAATVTTTKTDTVSVTATALVTEIDSILVTEIATSTTTITVSTTTTVLATSTPTTVIPLTCKPKGVSFRASNPFPDGTTRWMNVVSSTIIAWQTFTSNPSASGLATSTWVLDSDGYLELAGAVGTATSVLVPHVNLSTMGPSVQVQMKAKPDVETAVAAGTAVRVKGCVNAGTGVLTLAGNGRYNMVACGNSLYLSTGDGSDIRSDCVKLTPMAA</sequence>
<evidence type="ECO:0000256" key="1">
    <source>
        <dbReference type="SAM" id="SignalP"/>
    </source>
</evidence>
<comment type="caution">
    <text evidence="2">The sequence shown here is derived from an EMBL/GenBank/DDBJ whole genome shotgun (WGS) entry which is preliminary data.</text>
</comment>
<feature type="chain" id="PRO_5042938061" evidence="1">
    <location>
        <begin position="21"/>
        <end position="409"/>
    </location>
</feature>
<protein>
    <submittedName>
        <fullName evidence="2">Uncharacterized protein</fullName>
    </submittedName>
</protein>
<dbReference type="PROSITE" id="PS51257">
    <property type="entry name" value="PROKAR_LIPOPROTEIN"/>
    <property type="match status" value="1"/>
</dbReference>
<dbReference type="Proteomes" id="UP001302745">
    <property type="component" value="Unassembled WGS sequence"/>
</dbReference>
<evidence type="ECO:0000313" key="2">
    <source>
        <dbReference type="EMBL" id="KAK4152729.1"/>
    </source>
</evidence>
<reference evidence="2" key="2">
    <citation type="submission" date="2023-05" db="EMBL/GenBank/DDBJ databases">
        <authorList>
            <consortium name="Lawrence Berkeley National Laboratory"/>
            <person name="Steindorff A."/>
            <person name="Hensen N."/>
            <person name="Bonometti L."/>
            <person name="Westerberg I."/>
            <person name="Brannstrom I.O."/>
            <person name="Guillou S."/>
            <person name="Cros-Aarteil S."/>
            <person name="Calhoun S."/>
            <person name="Haridas S."/>
            <person name="Kuo A."/>
            <person name="Mondo S."/>
            <person name="Pangilinan J."/>
            <person name="Riley R."/>
            <person name="Labutti K."/>
            <person name="Andreopoulos B."/>
            <person name="Lipzen A."/>
            <person name="Chen C."/>
            <person name="Yanf M."/>
            <person name="Daum C."/>
            <person name="Ng V."/>
            <person name="Clum A."/>
            <person name="Ohm R."/>
            <person name="Martin F."/>
            <person name="Silar P."/>
            <person name="Natvig D."/>
            <person name="Lalanne C."/>
            <person name="Gautier V."/>
            <person name="Ament-Velasquez S.L."/>
            <person name="Kruys A."/>
            <person name="Hutchinson M.I."/>
            <person name="Powell A.J."/>
            <person name="Barry K."/>
            <person name="Miller A.N."/>
            <person name="Grigoriev I.V."/>
            <person name="Debuchy R."/>
            <person name="Gladieux P."/>
            <person name="Thoren M.H."/>
            <person name="Johannesson H."/>
        </authorList>
    </citation>
    <scope>NUCLEOTIDE SEQUENCE</scope>
    <source>
        <strain evidence="2">CBS 538.74</strain>
    </source>
</reference>
<reference evidence="2" key="1">
    <citation type="journal article" date="2023" name="Mol. Phylogenet. Evol.">
        <title>Genome-scale phylogeny and comparative genomics of the fungal order Sordariales.</title>
        <authorList>
            <person name="Hensen N."/>
            <person name="Bonometti L."/>
            <person name="Westerberg I."/>
            <person name="Brannstrom I.O."/>
            <person name="Guillou S."/>
            <person name="Cros-Aarteil S."/>
            <person name="Calhoun S."/>
            <person name="Haridas S."/>
            <person name="Kuo A."/>
            <person name="Mondo S."/>
            <person name="Pangilinan J."/>
            <person name="Riley R."/>
            <person name="LaButti K."/>
            <person name="Andreopoulos B."/>
            <person name="Lipzen A."/>
            <person name="Chen C."/>
            <person name="Yan M."/>
            <person name="Daum C."/>
            <person name="Ng V."/>
            <person name="Clum A."/>
            <person name="Steindorff A."/>
            <person name="Ohm R.A."/>
            <person name="Martin F."/>
            <person name="Silar P."/>
            <person name="Natvig D.O."/>
            <person name="Lalanne C."/>
            <person name="Gautier V."/>
            <person name="Ament-Velasquez S.L."/>
            <person name="Kruys A."/>
            <person name="Hutchinson M.I."/>
            <person name="Powell A.J."/>
            <person name="Barry K."/>
            <person name="Miller A.N."/>
            <person name="Grigoriev I.V."/>
            <person name="Debuchy R."/>
            <person name="Gladieux P."/>
            <person name="Hiltunen Thoren M."/>
            <person name="Johannesson H."/>
        </authorList>
    </citation>
    <scope>NUCLEOTIDE SEQUENCE</scope>
    <source>
        <strain evidence="2">CBS 538.74</strain>
    </source>
</reference>
<dbReference type="EMBL" id="MU856964">
    <property type="protein sequence ID" value="KAK4152729.1"/>
    <property type="molecule type" value="Genomic_DNA"/>
</dbReference>
<proteinExistence type="predicted"/>
<evidence type="ECO:0000313" key="3">
    <source>
        <dbReference type="Proteomes" id="UP001302745"/>
    </source>
</evidence>
<keyword evidence="3" id="KW-1185">Reference proteome</keyword>
<keyword evidence="1" id="KW-0732">Signal</keyword>
<organism evidence="2 3">
    <name type="scientific">Chaetomidium leptoderma</name>
    <dbReference type="NCBI Taxonomy" id="669021"/>
    <lineage>
        <taxon>Eukaryota</taxon>
        <taxon>Fungi</taxon>
        <taxon>Dikarya</taxon>
        <taxon>Ascomycota</taxon>
        <taxon>Pezizomycotina</taxon>
        <taxon>Sordariomycetes</taxon>
        <taxon>Sordariomycetidae</taxon>
        <taxon>Sordariales</taxon>
        <taxon>Chaetomiaceae</taxon>
        <taxon>Chaetomidium</taxon>
    </lineage>
</organism>
<accession>A0AAN6VK44</accession>
<dbReference type="AlphaFoldDB" id="A0AAN6VK44"/>
<name>A0AAN6VK44_9PEZI</name>
<feature type="signal peptide" evidence="1">
    <location>
        <begin position="1"/>
        <end position="20"/>
    </location>
</feature>
<gene>
    <name evidence="2" type="ORF">C8A00DRAFT_16007</name>
</gene>